<evidence type="ECO:0000256" key="8">
    <source>
        <dbReference type="ARBA" id="ARBA00035585"/>
    </source>
</evidence>
<evidence type="ECO:0000313" key="11">
    <source>
        <dbReference type="EMBL" id="PSL36932.1"/>
    </source>
</evidence>
<dbReference type="PANTHER" id="PTHR28259:SF1">
    <property type="entry name" value="FLUORIDE EXPORT PROTEIN 1-RELATED"/>
    <property type="match status" value="1"/>
</dbReference>
<evidence type="ECO:0000313" key="12">
    <source>
        <dbReference type="EMBL" id="RUQ81761.1"/>
    </source>
</evidence>
<evidence type="ECO:0000256" key="2">
    <source>
        <dbReference type="ARBA" id="ARBA00022475"/>
    </source>
</evidence>
<keyword evidence="10" id="KW-0813">Transport</keyword>
<evidence type="ECO:0000256" key="4">
    <source>
        <dbReference type="ARBA" id="ARBA00022989"/>
    </source>
</evidence>
<evidence type="ECO:0000256" key="7">
    <source>
        <dbReference type="ARBA" id="ARBA00035120"/>
    </source>
</evidence>
<evidence type="ECO:0000313" key="13">
    <source>
        <dbReference type="Proteomes" id="UP000241203"/>
    </source>
</evidence>
<dbReference type="RefSeq" id="WP_106562148.1">
    <property type="nucleotide sequence ID" value="NZ_PYAU01000001.1"/>
</dbReference>
<dbReference type="GO" id="GO:0046872">
    <property type="term" value="F:metal ion binding"/>
    <property type="evidence" value="ECO:0007669"/>
    <property type="project" value="UniProtKB-KW"/>
</dbReference>
<dbReference type="GO" id="GO:0005886">
    <property type="term" value="C:plasma membrane"/>
    <property type="evidence" value="ECO:0007669"/>
    <property type="project" value="UniProtKB-SubCell"/>
</dbReference>
<gene>
    <name evidence="10" type="primary">fluC</name>
    <name evidence="10" type="synonym">crcB</name>
    <name evidence="11" type="ORF">CLV49_0534</name>
    <name evidence="12" type="ORF">ELQ93_17845</name>
</gene>
<evidence type="ECO:0000313" key="14">
    <source>
        <dbReference type="Proteomes" id="UP000268291"/>
    </source>
</evidence>
<evidence type="ECO:0000256" key="10">
    <source>
        <dbReference type="HAMAP-Rule" id="MF_00454"/>
    </source>
</evidence>
<dbReference type="PANTHER" id="PTHR28259">
    <property type="entry name" value="FLUORIDE EXPORT PROTEIN 1-RELATED"/>
    <property type="match status" value="1"/>
</dbReference>
<organism evidence="11 13">
    <name type="scientific">Labedella gwakjiensis</name>
    <dbReference type="NCBI Taxonomy" id="390269"/>
    <lineage>
        <taxon>Bacteria</taxon>
        <taxon>Bacillati</taxon>
        <taxon>Actinomycetota</taxon>
        <taxon>Actinomycetes</taxon>
        <taxon>Micrococcales</taxon>
        <taxon>Microbacteriaceae</taxon>
        <taxon>Labedella</taxon>
    </lineage>
</organism>
<dbReference type="InterPro" id="IPR003691">
    <property type="entry name" value="FluC"/>
</dbReference>
<feature type="binding site" evidence="10">
    <location>
        <position position="89"/>
    </location>
    <ligand>
        <name>Na(+)</name>
        <dbReference type="ChEBI" id="CHEBI:29101"/>
        <note>structural</note>
    </ligand>
</feature>
<dbReference type="GO" id="GO:0140114">
    <property type="term" value="P:cellular detoxification of fluoride"/>
    <property type="evidence" value="ECO:0007669"/>
    <property type="project" value="UniProtKB-UniRule"/>
</dbReference>
<keyword evidence="10" id="KW-0915">Sodium</keyword>
<keyword evidence="5 10" id="KW-0472">Membrane</keyword>
<feature type="transmembrane region" description="Helical" evidence="10">
    <location>
        <begin position="44"/>
        <end position="67"/>
    </location>
</feature>
<keyword evidence="6 10" id="KW-0407">Ion channel</keyword>
<evidence type="ECO:0000256" key="1">
    <source>
        <dbReference type="ARBA" id="ARBA00004651"/>
    </source>
</evidence>
<dbReference type="Proteomes" id="UP000268291">
    <property type="component" value="Unassembled WGS sequence"/>
</dbReference>
<keyword evidence="4 10" id="KW-1133">Transmembrane helix</keyword>
<sequence length="148" mass="14922">MTTAQRSSDVSHVHALVLVFVGGAVGTGVREAFALSFPTSAGGFPTAILLINVVGAFVLGVLLETLSRRGPDEGRARRVRLLLGTGVLGGFTTYSAFAADAALLLQSVPAVAVLYVAATLVAGLLASIAGVAVGGALHRRIERGRGGA</sequence>
<proteinExistence type="inferred from homology"/>
<dbReference type="Proteomes" id="UP000241203">
    <property type="component" value="Unassembled WGS sequence"/>
</dbReference>
<dbReference type="OrthoDB" id="4408652at2"/>
<name>A0A2P8GSK6_9MICO</name>
<comment type="subcellular location">
    <subcellularLocation>
        <location evidence="1 10">Cell membrane</location>
        <topology evidence="1 10">Multi-pass membrane protein</topology>
    </subcellularLocation>
</comment>
<feature type="transmembrane region" description="Helical" evidence="10">
    <location>
        <begin position="111"/>
        <end position="137"/>
    </location>
</feature>
<keyword evidence="14" id="KW-1185">Reference proteome</keyword>
<accession>A0A2P8GSK6</accession>
<feature type="transmembrane region" description="Helical" evidence="10">
    <location>
        <begin position="79"/>
        <end position="99"/>
    </location>
</feature>
<dbReference type="EMBL" id="RZGY01000006">
    <property type="protein sequence ID" value="RUQ81761.1"/>
    <property type="molecule type" value="Genomic_DNA"/>
</dbReference>
<dbReference type="EMBL" id="PYAU01000001">
    <property type="protein sequence ID" value="PSL36932.1"/>
    <property type="molecule type" value="Genomic_DNA"/>
</dbReference>
<evidence type="ECO:0000256" key="3">
    <source>
        <dbReference type="ARBA" id="ARBA00022692"/>
    </source>
</evidence>
<comment type="activity regulation">
    <text evidence="10">Na(+) is not transported, but it plays an essential structural role and its presence is essential for fluoride channel function.</text>
</comment>
<comment type="similarity">
    <text evidence="7 10">Belongs to the fluoride channel Fluc/FEX (TC 1.A.43) family.</text>
</comment>
<dbReference type="GO" id="GO:0062054">
    <property type="term" value="F:fluoride channel activity"/>
    <property type="evidence" value="ECO:0007669"/>
    <property type="project" value="UniProtKB-UniRule"/>
</dbReference>
<comment type="function">
    <text evidence="9 10">Fluoride-specific ion channel. Important for reducing fluoride concentration in the cell, thus reducing its toxicity.</text>
</comment>
<evidence type="ECO:0000256" key="6">
    <source>
        <dbReference type="ARBA" id="ARBA00023303"/>
    </source>
</evidence>
<keyword evidence="10" id="KW-0479">Metal-binding</keyword>
<comment type="caution">
    <text evidence="11">The sequence shown here is derived from an EMBL/GenBank/DDBJ whole genome shotgun (WGS) entry which is preliminary data.</text>
</comment>
<keyword evidence="2 10" id="KW-1003">Cell membrane</keyword>
<feature type="binding site" evidence="10">
    <location>
        <position position="92"/>
    </location>
    <ligand>
        <name>Na(+)</name>
        <dbReference type="ChEBI" id="CHEBI:29101"/>
        <note>structural</note>
    </ligand>
</feature>
<reference evidence="12 14" key="2">
    <citation type="submission" date="2018-12" db="EMBL/GenBank/DDBJ databases">
        <authorList>
            <person name="hu s."/>
            <person name="Xu Y."/>
            <person name="Xu B."/>
            <person name="Li F."/>
        </authorList>
    </citation>
    <scope>NUCLEOTIDE SEQUENCE [LARGE SCALE GENOMIC DNA]</scope>
    <source>
        <strain evidence="12 14">KSW2-17</strain>
    </source>
</reference>
<reference evidence="11 13" key="1">
    <citation type="submission" date="2018-03" db="EMBL/GenBank/DDBJ databases">
        <title>Genomic Encyclopedia of Archaeal and Bacterial Type Strains, Phase II (KMG-II): from individual species to whole genera.</title>
        <authorList>
            <person name="Goeker M."/>
        </authorList>
    </citation>
    <scope>NUCLEOTIDE SEQUENCE [LARGE SCALE GENOMIC DNA]</scope>
    <source>
        <strain evidence="11 13">DSM 21548</strain>
    </source>
</reference>
<keyword evidence="3 10" id="KW-0812">Transmembrane</keyword>
<keyword evidence="10" id="KW-0406">Ion transport</keyword>
<evidence type="ECO:0000256" key="9">
    <source>
        <dbReference type="ARBA" id="ARBA00049940"/>
    </source>
</evidence>
<dbReference type="HAMAP" id="MF_00454">
    <property type="entry name" value="FluC"/>
    <property type="match status" value="1"/>
</dbReference>
<dbReference type="Pfam" id="PF02537">
    <property type="entry name" value="CRCB"/>
    <property type="match status" value="1"/>
</dbReference>
<evidence type="ECO:0000256" key="5">
    <source>
        <dbReference type="ARBA" id="ARBA00023136"/>
    </source>
</evidence>
<comment type="catalytic activity">
    <reaction evidence="8">
        <text>fluoride(in) = fluoride(out)</text>
        <dbReference type="Rhea" id="RHEA:76159"/>
        <dbReference type="ChEBI" id="CHEBI:17051"/>
    </reaction>
    <physiologicalReaction direction="left-to-right" evidence="8">
        <dbReference type="Rhea" id="RHEA:76160"/>
    </physiologicalReaction>
</comment>
<dbReference type="AlphaFoldDB" id="A0A2P8GSK6"/>
<protein>
    <recommendedName>
        <fullName evidence="10">Fluoride-specific ion channel FluC</fullName>
    </recommendedName>
</protein>